<protein>
    <submittedName>
        <fullName evidence="1">Uncharacterized protein</fullName>
    </submittedName>
</protein>
<dbReference type="AntiFam" id="ANF00038">
    <property type="entry name" value="Overlaps SRP RNA, same strand"/>
</dbReference>
<accession>A0A7J8QRN3</accession>
<keyword evidence="2" id="KW-1185">Reference proteome</keyword>
<proteinExistence type="predicted"/>
<reference evidence="1 2" key="1">
    <citation type="journal article" date="2019" name="Genome Biol. Evol.">
        <title>Insights into the evolution of the New World diploid cottons (Gossypium, subgenus Houzingenia) based on genome sequencing.</title>
        <authorList>
            <person name="Grover C.E."/>
            <person name="Arick M.A. 2nd"/>
            <person name="Thrash A."/>
            <person name="Conover J.L."/>
            <person name="Sanders W.S."/>
            <person name="Peterson D.G."/>
            <person name="Frelichowski J.E."/>
            <person name="Scheffler J.A."/>
            <person name="Scheffler B.E."/>
            <person name="Wendel J.F."/>
        </authorList>
    </citation>
    <scope>NUCLEOTIDE SEQUENCE [LARGE SCALE GENOMIC DNA]</scope>
    <source>
        <strain evidence="1">27</strain>
        <tissue evidence="1">Leaf</tissue>
    </source>
</reference>
<dbReference type="AlphaFoldDB" id="A0A7J8QRN3"/>
<gene>
    <name evidence="1" type="ORF">Godav_016837</name>
</gene>
<name>A0A7J8QRN3_GOSDV</name>
<organism evidence="1 2">
    <name type="scientific">Gossypium davidsonii</name>
    <name type="common">Davidson's cotton</name>
    <name type="synonym">Gossypium klotzschianum subsp. davidsonii</name>
    <dbReference type="NCBI Taxonomy" id="34287"/>
    <lineage>
        <taxon>Eukaryota</taxon>
        <taxon>Viridiplantae</taxon>
        <taxon>Streptophyta</taxon>
        <taxon>Embryophyta</taxon>
        <taxon>Tracheophyta</taxon>
        <taxon>Spermatophyta</taxon>
        <taxon>Magnoliopsida</taxon>
        <taxon>eudicotyledons</taxon>
        <taxon>Gunneridae</taxon>
        <taxon>Pentapetalae</taxon>
        <taxon>rosids</taxon>
        <taxon>malvids</taxon>
        <taxon>Malvales</taxon>
        <taxon>Malvaceae</taxon>
        <taxon>Malvoideae</taxon>
        <taxon>Gossypium</taxon>
    </lineage>
</organism>
<evidence type="ECO:0000313" key="1">
    <source>
        <dbReference type="EMBL" id="MBA0604158.1"/>
    </source>
</evidence>
<dbReference type="EMBL" id="JABFAC010000001">
    <property type="protein sequence ID" value="MBA0604158.1"/>
    <property type="molecule type" value="Genomic_DNA"/>
</dbReference>
<comment type="caution">
    <text evidence="1">The sequence shown here is derived from an EMBL/GenBank/DDBJ whole genome shotgun (WGS) entry which is preliminary data.</text>
</comment>
<sequence length="118" mass="14050">MRRSTAILDGFVKIRSYNRRHFLKERKLPIEGDGIRFEVIEGDKREAEVMEHGFVSLNWIRRGLYLTCPYQVESWAEGIERKLWFSWFLEWRVLREAGFTEQRSSPALGSGRITSQFH</sequence>
<dbReference type="Proteomes" id="UP000593561">
    <property type="component" value="Unassembled WGS sequence"/>
</dbReference>
<evidence type="ECO:0000313" key="2">
    <source>
        <dbReference type="Proteomes" id="UP000593561"/>
    </source>
</evidence>